<evidence type="ECO:0000256" key="8">
    <source>
        <dbReference type="SAM" id="MobiDB-lite"/>
    </source>
</evidence>
<dbReference type="Gene3D" id="3.30.420.40">
    <property type="match status" value="2"/>
</dbReference>
<dbReference type="InterPro" id="IPR018181">
    <property type="entry name" value="Heat_shock_70_CS"/>
</dbReference>
<dbReference type="InterPro" id="IPR013126">
    <property type="entry name" value="Hsp_70_fam"/>
</dbReference>
<gene>
    <name evidence="9" type="ORF">Pflav_080100</name>
</gene>
<dbReference type="AlphaFoldDB" id="A0A6F8Y6B0"/>
<keyword evidence="10" id="KW-1185">Reference proteome</keyword>
<comment type="similarity">
    <text evidence="2">Belongs to the heat shock protein 70 family.</text>
</comment>
<accession>A0A6F8Y6B0</accession>
<dbReference type="Proteomes" id="UP000502508">
    <property type="component" value="Chromosome"/>
</dbReference>
<evidence type="ECO:0000256" key="7">
    <source>
        <dbReference type="ARBA" id="ARBA00023186"/>
    </source>
</evidence>
<feature type="compositionally biased region" description="Basic and acidic residues" evidence="8">
    <location>
        <begin position="356"/>
        <end position="366"/>
    </location>
</feature>
<keyword evidence="6" id="KW-0346">Stress response</keyword>
<comment type="subcellular location">
    <subcellularLocation>
        <location evidence="1">Endoplasmic reticulum lumen</location>
    </subcellularLocation>
</comment>
<dbReference type="GO" id="GO:0030968">
    <property type="term" value="P:endoplasmic reticulum unfolded protein response"/>
    <property type="evidence" value="ECO:0007669"/>
    <property type="project" value="TreeGrafter"/>
</dbReference>
<protein>
    <recommendedName>
        <fullName evidence="11">Molecular chaperone DnaK</fullName>
    </recommendedName>
</protein>
<feature type="region of interest" description="Disordered" evidence="8">
    <location>
        <begin position="349"/>
        <end position="377"/>
    </location>
</feature>
<organism evidence="9 10">
    <name type="scientific">Phytohabitans flavus</name>
    <dbReference type="NCBI Taxonomy" id="1076124"/>
    <lineage>
        <taxon>Bacteria</taxon>
        <taxon>Bacillati</taxon>
        <taxon>Actinomycetota</taxon>
        <taxon>Actinomycetes</taxon>
        <taxon>Micromonosporales</taxon>
        <taxon>Micromonosporaceae</taxon>
    </lineage>
</organism>
<dbReference type="KEGG" id="pfla:Pflav_080100"/>
<dbReference type="Pfam" id="PF00012">
    <property type="entry name" value="HSP70"/>
    <property type="match status" value="1"/>
</dbReference>
<dbReference type="EMBL" id="AP022870">
    <property type="protein sequence ID" value="BCB81600.1"/>
    <property type="molecule type" value="Genomic_DNA"/>
</dbReference>
<evidence type="ECO:0000313" key="10">
    <source>
        <dbReference type="Proteomes" id="UP000502508"/>
    </source>
</evidence>
<dbReference type="Gene3D" id="3.90.640.10">
    <property type="entry name" value="Actin, Chain A, domain 4"/>
    <property type="match status" value="1"/>
</dbReference>
<keyword evidence="5" id="KW-0067">ATP-binding</keyword>
<sequence length="377" mass="40199">MAIDFGTSYTTAAAATADQVSMIEVENSRYLPSAVCLDDEGELRTGQLALRLAAQRPQAAERVPKRALTTQSQVRLGSRTFTAVDLVAAVLDRVRSEAVAANDGQPPGRVVLTHPARWGERERGLLGKAAAAAGLPEPELMAEPVAAARYYASRHPVAIDGHVGVYDLGGGTFDAAVVQHTATGFAVAGPPGGDPELGGEDFDQALLDLVGRRAVDADPEPWYQLWHGDDDAAMRARAALTRNAREVKESLTEVTLGYLDVPGYEHQFLVRRHEFTESVLDLLDETVDRFLETVAAAGVAPGDLASVVLAGGASRMPAVSDRIHDRTGLLASAVNDPKGVVVMGAALPADTARPAPEQRRRPRDAPRFFTVRNPFDS</sequence>
<dbReference type="PROSITE" id="PS01036">
    <property type="entry name" value="HSP70_3"/>
    <property type="match status" value="1"/>
</dbReference>
<evidence type="ECO:0008006" key="11">
    <source>
        <dbReference type="Google" id="ProtNLM"/>
    </source>
</evidence>
<evidence type="ECO:0000256" key="2">
    <source>
        <dbReference type="ARBA" id="ARBA00007381"/>
    </source>
</evidence>
<evidence type="ECO:0000256" key="1">
    <source>
        <dbReference type="ARBA" id="ARBA00004319"/>
    </source>
</evidence>
<evidence type="ECO:0000256" key="6">
    <source>
        <dbReference type="ARBA" id="ARBA00023016"/>
    </source>
</evidence>
<reference evidence="9 10" key="1">
    <citation type="submission" date="2020-03" db="EMBL/GenBank/DDBJ databases">
        <title>Whole genome shotgun sequence of Phytohabitans flavus NBRC 107702.</title>
        <authorList>
            <person name="Komaki H."/>
            <person name="Tamura T."/>
        </authorList>
    </citation>
    <scope>NUCLEOTIDE SEQUENCE [LARGE SCALE GENOMIC DNA]</scope>
    <source>
        <strain evidence="9 10">NBRC 107702</strain>
    </source>
</reference>
<dbReference type="PANTHER" id="PTHR45639">
    <property type="entry name" value="HSC70CB, ISOFORM G-RELATED"/>
    <property type="match status" value="1"/>
</dbReference>
<evidence type="ECO:0000256" key="5">
    <source>
        <dbReference type="ARBA" id="ARBA00022840"/>
    </source>
</evidence>
<dbReference type="PANTHER" id="PTHR45639:SF3">
    <property type="entry name" value="HYPOXIA UP-REGULATED PROTEIN 1"/>
    <property type="match status" value="1"/>
</dbReference>
<evidence type="ECO:0000313" key="9">
    <source>
        <dbReference type="EMBL" id="BCB81600.1"/>
    </source>
</evidence>
<dbReference type="GO" id="GO:0140662">
    <property type="term" value="F:ATP-dependent protein folding chaperone"/>
    <property type="evidence" value="ECO:0007669"/>
    <property type="project" value="InterPro"/>
</dbReference>
<dbReference type="SUPFAM" id="SSF53067">
    <property type="entry name" value="Actin-like ATPase domain"/>
    <property type="match status" value="2"/>
</dbReference>
<dbReference type="GO" id="GO:0005524">
    <property type="term" value="F:ATP binding"/>
    <property type="evidence" value="ECO:0007669"/>
    <property type="project" value="UniProtKB-KW"/>
</dbReference>
<evidence type="ECO:0000256" key="3">
    <source>
        <dbReference type="ARBA" id="ARBA00022729"/>
    </source>
</evidence>
<keyword evidence="3" id="KW-0732">Signal</keyword>
<keyword evidence="4" id="KW-0547">Nucleotide-binding</keyword>
<dbReference type="PRINTS" id="PR00301">
    <property type="entry name" value="HEATSHOCK70"/>
</dbReference>
<keyword evidence="7" id="KW-0143">Chaperone</keyword>
<dbReference type="InterPro" id="IPR043129">
    <property type="entry name" value="ATPase_NBD"/>
</dbReference>
<evidence type="ECO:0000256" key="4">
    <source>
        <dbReference type="ARBA" id="ARBA00022741"/>
    </source>
</evidence>
<dbReference type="RefSeq" id="WP_173041405.1">
    <property type="nucleotide sequence ID" value="NZ_AP022870.1"/>
</dbReference>
<name>A0A6F8Y6B0_9ACTN</name>
<reference evidence="9 10" key="2">
    <citation type="submission" date="2020-03" db="EMBL/GenBank/DDBJ databases">
        <authorList>
            <person name="Ichikawa N."/>
            <person name="Kimura A."/>
            <person name="Kitahashi Y."/>
            <person name="Uohara A."/>
        </authorList>
    </citation>
    <scope>NUCLEOTIDE SEQUENCE [LARGE SCALE GENOMIC DNA]</scope>
    <source>
        <strain evidence="9 10">NBRC 107702</strain>
    </source>
</reference>
<proteinExistence type="inferred from homology"/>